<protein>
    <submittedName>
        <fullName evidence="3">Chromosome 19 open reading frame 53</fullName>
    </submittedName>
</protein>
<name>A0A2I2Z9D5_GORGO</name>
<organism evidence="3 4">
    <name type="scientific">Gorilla gorilla gorilla</name>
    <name type="common">Western lowland gorilla</name>
    <dbReference type="NCBI Taxonomy" id="9595"/>
    <lineage>
        <taxon>Eukaryota</taxon>
        <taxon>Metazoa</taxon>
        <taxon>Chordata</taxon>
        <taxon>Craniata</taxon>
        <taxon>Vertebrata</taxon>
        <taxon>Euteleostomi</taxon>
        <taxon>Mammalia</taxon>
        <taxon>Eutheria</taxon>
        <taxon>Euarchontoglires</taxon>
        <taxon>Primates</taxon>
        <taxon>Haplorrhini</taxon>
        <taxon>Catarrhini</taxon>
        <taxon>Hominidae</taxon>
        <taxon>Gorilla</taxon>
    </lineage>
</organism>
<dbReference type="Proteomes" id="UP000001519">
    <property type="component" value="Chromosome 19"/>
</dbReference>
<dbReference type="Ensembl" id="ENSGGOT00000047869.1">
    <property type="protein sequence ID" value="ENSGGOP00000043859.1"/>
    <property type="gene ID" value="ENSGGOG00000027024.2"/>
</dbReference>
<reference evidence="4" key="1">
    <citation type="submission" date="2011-05" db="EMBL/GenBank/DDBJ databases">
        <title>Insights into the evolution of the great apes provided by the gorilla genome.</title>
        <authorList>
            <person name="Scally A."/>
        </authorList>
    </citation>
    <scope>NUCLEOTIDE SEQUENCE [LARGE SCALE GENOMIC DNA]</scope>
</reference>
<dbReference type="SMR" id="A0A2I2Z9D5"/>
<evidence type="ECO:0000256" key="2">
    <source>
        <dbReference type="ARBA" id="ARBA00006802"/>
    </source>
</evidence>
<evidence type="ECO:0000313" key="3">
    <source>
        <dbReference type="Ensembl" id="ENSGGOP00000043859.1"/>
    </source>
</evidence>
<dbReference type="InterPro" id="IPR019034">
    <property type="entry name" value="UPF0390"/>
</dbReference>
<reference evidence="3" key="4">
    <citation type="submission" date="2025-09" db="UniProtKB">
        <authorList>
            <consortium name="Ensembl"/>
        </authorList>
    </citation>
    <scope>IDENTIFICATION</scope>
</reference>
<evidence type="ECO:0000256" key="1">
    <source>
        <dbReference type="ARBA" id="ARBA00003358"/>
    </source>
</evidence>
<dbReference type="PANTHER" id="PTHR16967">
    <property type="entry name" value="LEYDIG CELL TUMOR 10 KDA PROTEIN HOMOLOG"/>
    <property type="match status" value="1"/>
</dbReference>
<dbReference type="Bgee" id="ENSGGOG00000027024">
    <property type="expression patterns" value="Expressed in prefrontal cortex and 5 other cell types or tissues"/>
</dbReference>
<dbReference type="PANTHER" id="PTHR16967:SF1">
    <property type="entry name" value="LEYDIG CELL TUMOR 10 KDA PROTEIN HOMOLOG"/>
    <property type="match status" value="1"/>
</dbReference>
<dbReference type="Pfam" id="PF09495">
    <property type="entry name" value="DUF2462"/>
    <property type="match status" value="1"/>
</dbReference>
<reference evidence="3 4" key="2">
    <citation type="journal article" date="2012" name="Nature">
        <title>Insights into hominid evolution from the gorilla genome sequence.</title>
        <authorList>
            <person name="Scally A."/>
            <person name="Dutheil J.Y."/>
            <person name="Hillier L.W."/>
            <person name="Jordan G.E."/>
            <person name="Goodhead I."/>
            <person name="Herrero J."/>
            <person name="Hobolth A."/>
            <person name="Lappalainen T."/>
            <person name="Mailund T."/>
            <person name="Marques-Bonet T."/>
            <person name="McCarthy S."/>
            <person name="Montgomery S.H."/>
            <person name="Schwalie P.C."/>
            <person name="Tang Y.A."/>
            <person name="Ward M.C."/>
            <person name="Xue Y."/>
            <person name="Yngvadottir B."/>
            <person name="Alkan C."/>
            <person name="Andersen L.N."/>
            <person name="Ayub Q."/>
            <person name="Ball E.V."/>
            <person name="Beal K."/>
            <person name="Bradley B.J."/>
            <person name="Chen Y."/>
            <person name="Clee C.M."/>
            <person name="Fitzgerald S."/>
            <person name="Graves T.A."/>
            <person name="Gu Y."/>
            <person name="Heath P."/>
            <person name="Heger A."/>
            <person name="Karakoc E."/>
            <person name="Kolb-Kokocinski A."/>
            <person name="Laird G.K."/>
            <person name="Lunter G."/>
            <person name="Meader S."/>
            <person name="Mort M."/>
            <person name="Mullikin J.C."/>
            <person name="Munch K."/>
            <person name="O'Connor T.D."/>
            <person name="Phillips A.D."/>
            <person name="Prado-Martinez J."/>
            <person name="Rogers A.S."/>
            <person name="Sajjadian S."/>
            <person name="Schmidt D."/>
            <person name="Shaw K."/>
            <person name="Simpson J.T."/>
            <person name="Stenson P.D."/>
            <person name="Turner D.J."/>
            <person name="Vigilant L."/>
            <person name="Vilella A.J."/>
            <person name="Whitener W."/>
            <person name="Zhu B."/>
            <person name="Cooper D.N."/>
            <person name="de Jong P."/>
            <person name="Dermitzakis E.T."/>
            <person name="Eichler E.E."/>
            <person name="Flicek P."/>
            <person name="Goldman N."/>
            <person name="Mundy N.I."/>
            <person name="Ning Z."/>
            <person name="Odom D.T."/>
            <person name="Ponting C.P."/>
            <person name="Quail M.A."/>
            <person name="Ryder O.A."/>
            <person name="Searle S.M."/>
            <person name="Warren W.C."/>
            <person name="Wilson R.K."/>
            <person name="Schierup M.H."/>
            <person name="Rogers J."/>
            <person name="Tyler-Smith C."/>
            <person name="Durbin R."/>
        </authorList>
    </citation>
    <scope>NUCLEOTIDE SEQUENCE [LARGE SCALE GENOMIC DNA]</scope>
</reference>
<dbReference type="EMBL" id="CABD030111881">
    <property type="status" value="NOT_ANNOTATED_CDS"/>
    <property type="molecule type" value="Genomic_DNA"/>
</dbReference>
<dbReference type="AlphaFoldDB" id="A0A2I2Z9D5"/>
<proteinExistence type="inferred from homology"/>
<sequence length="56" mass="5827">MEPGAQRGNLEVGIRKKIEHDVVMKASSSLPKKLALLKAPAKKKGAAAATSSKTPS</sequence>
<comment type="function">
    <text evidence="1">May have a potential role in hypercalcemia of malignancy.</text>
</comment>
<gene>
    <name evidence="3" type="primary">C20H19orf53</name>
</gene>
<reference evidence="3" key="3">
    <citation type="submission" date="2025-08" db="UniProtKB">
        <authorList>
            <consortium name="Ensembl"/>
        </authorList>
    </citation>
    <scope>IDENTIFICATION</scope>
</reference>
<evidence type="ECO:0000313" key="4">
    <source>
        <dbReference type="Proteomes" id="UP000001519"/>
    </source>
</evidence>
<dbReference type="GeneTree" id="ENSGT00390000011740"/>
<accession>A0A2I2Z9D5</accession>
<comment type="similarity">
    <text evidence="2">Belongs to the UPF0390 family.</text>
</comment>
<keyword evidence="4" id="KW-1185">Reference proteome</keyword>